<dbReference type="Proteomes" id="UP000664521">
    <property type="component" value="Unassembled WGS sequence"/>
</dbReference>
<name>A0A8H3FE51_9LECA</name>
<dbReference type="AlphaFoldDB" id="A0A8H3FE51"/>
<dbReference type="EMBL" id="CAJPDS010000032">
    <property type="protein sequence ID" value="CAF9922909.1"/>
    <property type="molecule type" value="Genomic_DNA"/>
</dbReference>
<reference evidence="1" key="1">
    <citation type="submission" date="2021-03" db="EMBL/GenBank/DDBJ databases">
        <authorList>
            <person name="Tagirdzhanova G."/>
        </authorList>
    </citation>
    <scope>NUCLEOTIDE SEQUENCE</scope>
</reference>
<sequence length="478" mass="52874">MSSNTPAGSNVLNLPSITPDIFEDNKHNLPGNASGTKKHGVSFSDLPGDLHIAIAEHCDRGDLPYLCSITKWMHKSCIRVLYCVVDLSLHNRGIVTVHDQDEDEMRQMWSDNSACNFQEEELEHRQVIFLESLMRHPEYAVYVHKLSWSMQMLENIALDRLQQKLPSWIKYPASILERIWKVFQLLTNVREIDVAWLHEPSQLYAHMHSLPSYLFPTATSVSLVGVMARPFPASILKSISLANLQHLTLSNLQDCVEAPYATNSQISLAPFGGSAGDAPSLLSSLIGHCTSLRTLTLRIVAPAVKHAFDAIFFSSSHYTDCAAFIRSVAPTLEKLTFEQGPPAFLHDPTNADACKQHATVWESVPPGLAQHIQGRQDAAKAKGSWSARSGGTFREMDRIFGRTVLKAIVEGGEAGEWTYLKEVEMKGVGAWDDAWTNLATAQLSSALGPEVTINVSQESRTFELASLNAAMKPRSART</sequence>
<keyword evidence="2" id="KW-1185">Reference proteome</keyword>
<gene>
    <name evidence="1" type="ORF">HETSPECPRED_005183</name>
</gene>
<comment type="caution">
    <text evidence="1">The sequence shown here is derived from an EMBL/GenBank/DDBJ whole genome shotgun (WGS) entry which is preliminary data.</text>
</comment>
<protein>
    <submittedName>
        <fullName evidence="1">Uncharacterized protein</fullName>
    </submittedName>
</protein>
<accession>A0A8H3FE51</accession>
<proteinExistence type="predicted"/>
<evidence type="ECO:0000313" key="1">
    <source>
        <dbReference type="EMBL" id="CAF9922909.1"/>
    </source>
</evidence>
<organism evidence="1 2">
    <name type="scientific">Heterodermia speciosa</name>
    <dbReference type="NCBI Taxonomy" id="116794"/>
    <lineage>
        <taxon>Eukaryota</taxon>
        <taxon>Fungi</taxon>
        <taxon>Dikarya</taxon>
        <taxon>Ascomycota</taxon>
        <taxon>Pezizomycotina</taxon>
        <taxon>Lecanoromycetes</taxon>
        <taxon>OSLEUM clade</taxon>
        <taxon>Lecanoromycetidae</taxon>
        <taxon>Caliciales</taxon>
        <taxon>Physciaceae</taxon>
        <taxon>Heterodermia</taxon>
    </lineage>
</organism>
<evidence type="ECO:0000313" key="2">
    <source>
        <dbReference type="Proteomes" id="UP000664521"/>
    </source>
</evidence>
<dbReference type="OrthoDB" id="4252443at2759"/>